<evidence type="ECO:0000313" key="13">
    <source>
        <dbReference type="Proteomes" id="UP000015104"/>
    </source>
</evidence>
<keyword evidence="13" id="KW-1185">Reference proteome</keyword>
<feature type="compositionally biased region" description="Polar residues" evidence="10">
    <location>
        <begin position="355"/>
        <end position="373"/>
    </location>
</feature>
<name>T1JSH4_TETUR</name>
<evidence type="ECO:0000256" key="3">
    <source>
        <dbReference type="ARBA" id="ARBA00022737"/>
    </source>
</evidence>
<keyword evidence="5" id="KW-0862">Zinc</keyword>
<accession>T1JSH4</accession>
<feature type="compositionally biased region" description="Basic residues" evidence="10">
    <location>
        <begin position="419"/>
        <end position="431"/>
    </location>
</feature>
<sequence length="445" mass="50869">MESKHQGRYFFIDTNPSNQAPNLPSQDNKGYESDIIDEELEHRLYSLVHHSSEAVPGCNTTQRIDTAKSFISPSKPVKKQAPDDSIVSASKRRKSSPSVLKKANTIDPPPSSSSSTTNLQVQVDANYNSTIYLSDSDEDNGGSEVNIVDDQRDLWHIDYKDILIANPIHGKFYRPKIWCSRCRKEGNHPVKLCHLPKNKICYICGEIGHLGQHCKNQHCKRCMDFHPTSKCSLNVRDFQCRICSKYGHLDDNCPNHWRKFFSITDPSVEPDPANHKILKNKKKSCSVCGRHQHYSFECDRLRQRHIEISSPYDVNTTFGGNFHPNKTKSPASSHQTLQPSELTTSGRKYRRPRYFSSNNQDVVTLDSGTNPQISNKNNRKKSKNERRNKKKKAGRQFDDSVQIINGPSIRSGRVDKNKTRQQQKKRNRKAGKNLGNSDFMIGFRR</sequence>
<evidence type="ECO:0000256" key="6">
    <source>
        <dbReference type="ARBA" id="ARBA00023242"/>
    </source>
</evidence>
<dbReference type="PROSITE" id="PS50158">
    <property type="entry name" value="ZF_CCHC"/>
    <property type="match status" value="1"/>
</dbReference>
<dbReference type="PANTHER" id="PTHR46543">
    <property type="entry name" value="ZINC FINGER CCHC DOMAIN-CONTAINING PROTEIN 7"/>
    <property type="match status" value="1"/>
</dbReference>
<dbReference type="AlphaFoldDB" id="T1JSH4"/>
<dbReference type="GO" id="GO:0008270">
    <property type="term" value="F:zinc ion binding"/>
    <property type="evidence" value="ECO:0007669"/>
    <property type="project" value="UniProtKB-KW"/>
</dbReference>
<keyword evidence="2" id="KW-0479">Metal-binding</keyword>
<dbReference type="GO" id="GO:0071037">
    <property type="term" value="P:nuclear polyadenylation-dependent snRNA catabolic process"/>
    <property type="evidence" value="ECO:0007669"/>
    <property type="project" value="TreeGrafter"/>
</dbReference>
<dbReference type="eggNOG" id="KOG4400">
    <property type="taxonomic scope" value="Eukaryota"/>
</dbReference>
<feature type="compositionally biased region" description="Polar residues" evidence="10">
    <location>
        <begin position="14"/>
        <end position="28"/>
    </location>
</feature>
<proteinExistence type="predicted"/>
<dbReference type="InterPro" id="IPR051644">
    <property type="entry name" value="TRAMP_AT-DNA-binding"/>
</dbReference>
<reference evidence="13" key="1">
    <citation type="submission" date="2011-08" db="EMBL/GenBank/DDBJ databases">
        <authorList>
            <person name="Rombauts S."/>
        </authorList>
    </citation>
    <scope>NUCLEOTIDE SEQUENCE</scope>
    <source>
        <strain evidence="13">London</strain>
    </source>
</reference>
<dbReference type="GO" id="GO:0071039">
    <property type="term" value="P:nuclear polyadenylation-dependent CUT catabolic process"/>
    <property type="evidence" value="ECO:0007669"/>
    <property type="project" value="TreeGrafter"/>
</dbReference>
<evidence type="ECO:0000256" key="10">
    <source>
        <dbReference type="SAM" id="MobiDB-lite"/>
    </source>
</evidence>
<dbReference type="SMART" id="SM00343">
    <property type="entry name" value="ZnF_C2HC"/>
    <property type="match status" value="3"/>
</dbReference>
<dbReference type="GO" id="GO:0003723">
    <property type="term" value="F:RNA binding"/>
    <property type="evidence" value="ECO:0007669"/>
    <property type="project" value="TreeGrafter"/>
</dbReference>
<evidence type="ECO:0000256" key="1">
    <source>
        <dbReference type="ARBA" id="ARBA00004123"/>
    </source>
</evidence>
<dbReference type="EnsemblMetazoa" id="tetur01g10520.1">
    <property type="protein sequence ID" value="tetur01g10520.1"/>
    <property type="gene ID" value="tetur01g10520"/>
</dbReference>
<dbReference type="Proteomes" id="UP000015104">
    <property type="component" value="Unassembled WGS sequence"/>
</dbReference>
<dbReference type="OMA" id="PEERYCY"/>
<evidence type="ECO:0000256" key="8">
    <source>
        <dbReference type="ARBA" id="ARBA00043023"/>
    </source>
</evidence>
<evidence type="ECO:0000256" key="5">
    <source>
        <dbReference type="ARBA" id="ARBA00022833"/>
    </source>
</evidence>
<feature type="compositionally biased region" description="Polar residues" evidence="10">
    <location>
        <begin position="327"/>
        <end position="346"/>
    </location>
</feature>
<keyword evidence="4 9" id="KW-0863">Zinc-finger</keyword>
<keyword evidence="3" id="KW-0677">Repeat</keyword>
<evidence type="ECO:0000256" key="2">
    <source>
        <dbReference type="ARBA" id="ARBA00022723"/>
    </source>
</evidence>
<dbReference type="PANTHER" id="PTHR46543:SF1">
    <property type="entry name" value="ZINC FINGER CCHC DOMAIN-CONTAINING PROTEIN 7"/>
    <property type="match status" value="1"/>
</dbReference>
<dbReference type="GO" id="GO:0071036">
    <property type="term" value="P:nuclear polyadenylation-dependent snoRNA catabolic process"/>
    <property type="evidence" value="ECO:0007669"/>
    <property type="project" value="TreeGrafter"/>
</dbReference>
<evidence type="ECO:0000313" key="12">
    <source>
        <dbReference type="EnsemblMetazoa" id="tetur01g10520.1"/>
    </source>
</evidence>
<feature type="domain" description="CCHC-type" evidence="11">
    <location>
        <begin position="201"/>
        <end position="216"/>
    </location>
</feature>
<dbReference type="HOGENOM" id="CLU_615862_0_0_1"/>
<dbReference type="GO" id="GO:0071031">
    <property type="term" value="P:nuclear mRNA surveillance of mRNA 3'-end processing"/>
    <property type="evidence" value="ECO:0007669"/>
    <property type="project" value="TreeGrafter"/>
</dbReference>
<dbReference type="KEGG" id="tut:107369658"/>
<dbReference type="InterPro" id="IPR001878">
    <property type="entry name" value="Znf_CCHC"/>
</dbReference>
<dbReference type="GO" id="GO:0031499">
    <property type="term" value="C:TRAMP complex"/>
    <property type="evidence" value="ECO:0007669"/>
    <property type="project" value="TreeGrafter"/>
</dbReference>
<feature type="compositionally biased region" description="Basic residues" evidence="10">
    <location>
        <begin position="377"/>
        <end position="394"/>
    </location>
</feature>
<evidence type="ECO:0000256" key="4">
    <source>
        <dbReference type="ARBA" id="ARBA00022771"/>
    </source>
</evidence>
<reference evidence="12" key="2">
    <citation type="submission" date="2015-06" db="UniProtKB">
        <authorList>
            <consortium name="EnsemblMetazoa"/>
        </authorList>
    </citation>
    <scope>IDENTIFICATION</scope>
</reference>
<feature type="region of interest" description="Disordered" evidence="10">
    <location>
        <begin position="1"/>
        <end position="31"/>
    </location>
</feature>
<dbReference type="InterPro" id="IPR036875">
    <property type="entry name" value="Znf_CCHC_sf"/>
</dbReference>
<organism evidence="12 13">
    <name type="scientific">Tetranychus urticae</name>
    <name type="common">Two-spotted spider mite</name>
    <dbReference type="NCBI Taxonomy" id="32264"/>
    <lineage>
        <taxon>Eukaryota</taxon>
        <taxon>Metazoa</taxon>
        <taxon>Ecdysozoa</taxon>
        <taxon>Arthropoda</taxon>
        <taxon>Chelicerata</taxon>
        <taxon>Arachnida</taxon>
        <taxon>Acari</taxon>
        <taxon>Acariformes</taxon>
        <taxon>Trombidiformes</taxon>
        <taxon>Prostigmata</taxon>
        <taxon>Eleutherengona</taxon>
        <taxon>Raphignathae</taxon>
        <taxon>Tetranychoidea</taxon>
        <taxon>Tetranychidae</taxon>
        <taxon>Tetranychus</taxon>
    </lineage>
</organism>
<dbReference type="STRING" id="32264.T1JSH4"/>
<dbReference type="Gene3D" id="4.10.60.10">
    <property type="entry name" value="Zinc finger, CCHC-type"/>
    <property type="match status" value="2"/>
</dbReference>
<evidence type="ECO:0000256" key="9">
    <source>
        <dbReference type="PROSITE-ProRule" id="PRU00047"/>
    </source>
</evidence>
<protein>
    <recommendedName>
        <fullName evidence="7">Zinc finger CCHC domain-containing protein 7</fullName>
    </recommendedName>
    <alternativeName>
        <fullName evidence="8">TRAMP-like complex RNA-binding factor ZCCHC7</fullName>
    </alternativeName>
</protein>
<evidence type="ECO:0000259" key="11">
    <source>
        <dbReference type="PROSITE" id="PS50158"/>
    </source>
</evidence>
<dbReference type="SUPFAM" id="SSF57756">
    <property type="entry name" value="Retrovirus zinc finger-like domains"/>
    <property type="match status" value="2"/>
</dbReference>
<dbReference type="EMBL" id="CAEY01000461">
    <property type="status" value="NOT_ANNOTATED_CDS"/>
    <property type="molecule type" value="Genomic_DNA"/>
</dbReference>
<keyword evidence="6" id="KW-0539">Nucleus</keyword>
<evidence type="ECO:0000256" key="7">
    <source>
        <dbReference type="ARBA" id="ARBA00041190"/>
    </source>
</evidence>
<dbReference type="GO" id="GO:0071038">
    <property type="term" value="P:TRAMP-dependent tRNA surveillance pathway"/>
    <property type="evidence" value="ECO:0007669"/>
    <property type="project" value="TreeGrafter"/>
</dbReference>
<comment type="subcellular location">
    <subcellularLocation>
        <location evidence="1">Nucleus</location>
    </subcellularLocation>
</comment>
<gene>
    <name evidence="12" type="primary">107369658</name>
</gene>
<dbReference type="GO" id="GO:0071035">
    <property type="term" value="P:nuclear polyadenylation-dependent rRNA catabolic process"/>
    <property type="evidence" value="ECO:0007669"/>
    <property type="project" value="TreeGrafter"/>
</dbReference>
<dbReference type="OrthoDB" id="7608935at2759"/>
<feature type="region of interest" description="Disordered" evidence="10">
    <location>
        <begin position="317"/>
        <end position="445"/>
    </location>
</feature>
<feature type="region of interest" description="Disordered" evidence="10">
    <location>
        <begin position="67"/>
        <end position="119"/>
    </location>
</feature>